<dbReference type="OrthoDB" id="2364866at2"/>
<dbReference type="EMBL" id="QLLL01000002">
    <property type="protein sequence ID" value="RAJ08842.1"/>
    <property type="molecule type" value="Genomic_DNA"/>
</dbReference>
<dbReference type="InterPro" id="IPR013538">
    <property type="entry name" value="ASHA1/2-like_C"/>
</dbReference>
<dbReference type="AlphaFoldDB" id="A0A327QYY6"/>
<proteinExistence type="inferred from homology"/>
<accession>A0A327QYY6</accession>
<feature type="domain" description="Activator of Hsp90 ATPase homologue 1/2-like C-terminal" evidence="2">
    <location>
        <begin position="15"/>
        <end position="134"/>
    </location>
</feature>
<comment type="similarity">
    <text evidence="1">Belongs to the AHA1 family.</text>
</comment>
<reference evidence="3 4" key="1">
    <citation type="submission" date="2018-06" db="EMBL/GenBank/DDBJ databases">
        <title>Genomic Encyclopedia of Archaeal and Bacterial Type Strains, Phase II (KMG-II): from individual species to whole genera.</title>
        <authorList>
            <person name="Goeker M."/>
        </authorList>
    </citation>
    <scope>NUCLEOTIDE SEQUENCE [LARGE SCALE GENOMIC DNA]</scope>
    <source>
        <strain evidence="3 4">DSM 23857</strain>
    </source>
</reference>
<evidence type="ECO:0000313" key="3">
    <source>
        <dbReference type="EMBL" id="RAJ08842.1"/>
    </source>
</evidence>
<evidence type="ECO:0000256" key="1">
    <source>
        <dbReference type="ARBA" id="ARBA00006817"/>
    </source>
</evidence>
<name>A0A327QYY6_9BACT</name>
<dbReference type="RefSeq" id="WP_111596941.1">
    <property type="nucleotide sequence ID" value="NZ_QLLL01000002.1"/>
</dbReference>
<dbReference type="Proteomes" id="UP000249547">
    <property type="component" value="Unassembled WGS sequence"/>
</dbReference>
<sequence length="149" mass="16748">MNHLEIKAAIQIAKPIQEVFEAIVDPQKMSNYFIAKGSARMETGKTVTWQFPEFPDQFNITVLSVSAPSAIAFEWEGAKDHVLKVDMQLQDKGAATVVRITEGTMPNDEEGIKWLRGNTEGWANFLACLKAYLEYNINLRTGAFDYMKG</sequence>
<comment type="caution">
    <text evidence="3">The sequence shown here is derived from an EMBL/GenBank/DDBJ whole genome shotgun (WGS) entry which is preliminary data.</text>
</comment>
<keyword evidence="4" id="KW-1185">Reference proteome</keyword>
<dbReference type="InterPro" id="IPR023393">
    <property type="entry name" value="START-like_dom_sf"/>
</dbReference>
<gene>
    <name evidence="3" type="ORF">LX64_01496</name>
</gene>
<dbReference type="Gene3D" id="3.30.530.20">
    <property type="match status" value="1"/>
</dbReference>
<dbReference type="Pfam" id="PF08327">
    <property type="entry name" value="AHSA1"/>
    <property type="match status" value="1"/>
</dbReference>
<organism evidence="3 4">
    <name type="scientific">Chitinophaga skermanii</name>
    <dbReference type="NCBI Taxonomy" id="331697"/>
    <lineage>
        <taxon>Bacteria</taxon>
        <taxon>Pseudomonadati</taxon>
        <taxon>Bacteroidota</taxon>
        <taxon>Chitinophagia</taxon>
        <taxon>Chitinophagales</taxon>
        <taxon>Chitinophagaceae</taxon>
        <taxon>Chitinophaga</taxon>
    </lineage>
</organism>
<dbReference type="SUPFAM" id="SSF55961">
    <property type="entry name" value="Bet v1-like"/>
    <property type="match status" value="1"/>
</dbReference>
<evidence type="ECO:0000313" key="4">
    <source>
        <dbReference type="Proteomes" id="UP000249547"/>
    </source>
</evidence>
<evidence type="ECO:0000259" key="2">
    <source>
        <dbReference type="Pfam" id="PF08327"/>
    </source>
</evidence>
<protein>
    <submittedName>
        <fullName evidence="3">Uncharacterized protein YndB with AHSA1/START domain</fullName>
    </submittedName>
</protein>